<dbReference type="PANTHER" id="PTHR23135:SF4">
    <property type="entry name" value="UDP-N-ACETYLMURAMOYL-L-ALANYL-D-GLUTAMATE--2,6-DIAMINOPIMELATE LIGASE MURE HOMOLOG, CHLOROPLASTIC"/>
    <property type="match status" value="1"/>
</dbReference>
<keyword evidence="3 7" id="KW-0133">Cell shape</keyword>
<keyword evidence="5 7" id="KW-0131">Cell cycle</keyword>
<comment type="subcellular location">
    <subcellularLocation>
        <location evidence="7 8">Cytoplasm</location>
    </subcellularLocation>
</comment>
<dbReference type="GO" id="GO:0008360">
    <property type="term" value="P:regulation of cell shape"/>
    <property type="evidence" value="ECO:0007669"/>
    <property type="project" value="UniProtKB-KW"/>
</dbReference>
<dbReference type="GO" id="GO:0005524">
    <property type="term" value="F:ATP binding"/>
    <property type="evidence" value="ECO:0007669"/>
    <property type="project" value="UniProtKB-UniRule"/>
</dbReference>
<keyword evidence="7" id="KW-0067">ATP-binding</keyword>
<dbReference type="SUPFAM" id="SSF63418">
    <property type="entry name" value="MurE/MurF N-terminal domain"/>
    <property type="match status" value="1"/>
</dbReference>
<dbReference type="Gene3D" id="3.40.1390.10">
    <property type="entry name" value="MurE/MurF, N-terminal domain"/>
    <property type="match status" value="1"/>
</dbReference>
<dbReference type="InterPro" id="IPR036615">
    <property type="entry name" value="Mur_ligase_C_dom_sf"/>
</dbReference>
<feature type="binding site" evidence="7">
    <location>
        <begin position="158"/>
        <end position="159"/>
    </location>
    <ligand>
        <name>UDP-N-acetyl-alpha-D-muramoyl-L-alanyl-D-glutamate</name>
        <dbReference type="ChEBI" id="CHEBI:83900"/>
    </ligand>
</feature>
<dbReference type="HAMAP" id="MF_00208">
    <property type="entry name" value="MurE"/>
    <property type="match status" value="1"/>
</dbReference>
<comment type="PTM">
    <text evidence="7">Carboxylation is probably crucial for Mg(2+) binding and, consequently, for the gamma-phosphate positioning of ATP.</text>
</comment>
<comment type="function">
    <text evidence="7">Catalyzes the addition of an amino acid to the nucleotide precursor UDP-N-acetylmuramoyl-L-alanyl-D-glutamate (UMAG) in the biosynthesis of bacterial cell-wall peptidoglycan.</text>
</comment>
<dbReference type="InterPro" id="IPR004101">
    <property type="entry name" value="Mur_ligase_C"/>
</dbReference>
<evidence type="ECO:0000256" key="2">
    <source>
        <dbReference type="ARBA" id="ARBA00022618"/>
    </source>
</evidence>
<feature type="binding site" evidence="7">
    <location>
        <position position="185"/>
    </location>
    <ligand>
        <name>UDP-N-acetyl-alpha-D-muramoyl-L-alanyl-D-glutamate</name>
        <dbReference type="ChEBI" id="CHEBI:83900"/>
    </ligand>
</feature>
<organism evidence="12">
    <name type="scientific">Bellilinea caldifistulae</name>
    <dbReference type="NCBI Taxonomy" id="360411"/>
    <lineage>
        <taxon>Bacteria</taxon>
        <taxon>Bacillati</taxon>
        <taxon>Chloroflexota</taxon>
        <taxon>Anaerolineae</taxon>
        <taxon>Anaerolineales</taxon>
        <taxon>Anaerolineaceae</taxon>
        <taxon>Bellilinea</taxon>
    </lineage>
</organism>
<evidence type="ECO:0000259" key="11">
    <source>
        <dbReference type="Pfam" id="PF08245"/>
    </source>
</evidence>
<accession>A0A7C4Q1U5</accession>
<dbReference type="InterPro" id="IPR000713">
    <property type="entry name" value="Mur_ligase_N"/>
</dbReference>
<comment type="caution">
    <text evidence="7">Lacks conserved residue(s) required for the propagation of feature annotation.</text>
</comment>
<evidence type="ECO:0000313" key="12">
    <source>
        <dbReference type="EMBL" id="HGS86848.1"/>
    </source>
</evidence>
<sequence length="520" mass="56316">MKSLEKLLKSIPVPVLAAQHLSKVEISGIVLDSRQVQPGYLFVALSGGNTDGHRYIPAAVERGAAAVVGSRSISEMPSELPYVQVENARYALAFLSAAFYDFPARSMTMIGVTGTDGKTTTSSIIYSILRSAGLQAGIISTVNAVIGDEVIDTGFHVTTPEAPDVQRYLARMRDAGITHVVLEATSHGLAQDRVTACEFDIGVVTNITHEHLDYHGSYEAYRAAKARLFHHLQETVEKPQGNPRLAVLNRDDASFEYLSNLINGRKLTYSVGNQADFTALNQKYTPTGLTFQVRFGEINSLNIQSRLIGEYNISNILAALTATIGGLGIQPADAAAGVEKMTPVAGRMEQIDLGQDFMAIVDFAHTPNALKRALDTARKMTSGRVIAVFGSAGLRDRLKRRMMAEVSAEMADITILTAEDPRTESLDEILEEMARAASSRGAVEGENMFRVADRGAAIRLGVKLARAGDLVMALGKGHEQSMCFGEIEYPWDDRVAMRAALAERLGLEGHSMPYLPTQDA</sequence>
<keyword evidence="6 7" id="KW-0961">Cell wall biogenesis/degradation</keyword>
<comment type="caution">
    <text evidence="12">The sequence shown here is derived from an EMBL/GenBank/DDBJ whole genome shotgun (WGS) entry which is preliminary data.</text>
</comment>
<dbReference type="Gene3D" id="3.40.1190.10">
    <property type="entry name" value="Mur-like, catalytic domain"/>
    <property type="match status" value="1"/>
</dbReference>
<protein>
    <recommendedName>
        <fullName evidence="7">UDP-N-acetylmuramyl-tripeptide synthetase</fullName>
        <ecNumber evidence="7">6.3.2.-</ecNumber>
    </recommendedName>
    <alternativeName>
        <fullName evidence="7">UDP-MurNAc-tripeptide synthetase</fullName>
    </alternativeName>
</protein>
<dbReference type="SUPFAM" id="SSF53244">
    <property type="entry name" value="MurD-like peptide ligases, peptide-binding domain"/>
    <property type="match status" value="1"/>
</dbReference>
<dbReference type="EC" id="6.3.2.-" evidence="7"/>
<comment type="cofactor">
    <cofactor evidence="7">
        <name>Mg(2+)</name>
        <dbReference type="ChEBI" id="CHEBI:18420"/>
    </cofactor>
</comment>
<feature type="domain" description="Mur ligase C-terminal" evidence="10">
    <location>
        <begin position="346"/>
        <end position="477"/>
    </location>
</feature>
<evidence type="ECO:0000256" key="6">
    <source>
        <dbReference type="ARBA" id="ARBA00023316"/>
    </source>
</evidence>
<keyword evidence="4 7" id="KW-0573">Peptidoglycan synthesis</keyword>
<feature type="domain" description="Mur ligase central" evidence="11">
    <location>
        <begin position="112"/>
        <end position="322"/>
    </location>
</feature>
<feature type="binding site" evidence="7">
    <location>
        <begin position="114"/>
        <end position="120"/>
    </location>
    <ligand>
        <name>ATP</name>
        <dbReference type="ChEBI" id="CHEBI:30616"/>
    </ligand>
</feature>
<reference evidence="12" key="1">
    <citation type="journal article" date="2020" name="mSystems">
        <title>Genome- and Community-Level Interaction Insights into Carbon Utilization and Element Cycling Functions of Hydrothermarchaeota in Hydrothermal Sediment.</title>
        <authorList>
            <person name="Zhou Z."/>
            <person name="Liu Y."/>
            <person name="Xu W."/>
            <person name="Pan J."/>
            <person name="Luo Z.H."/>
            <person name="Li M."/>
        </authorList>
    </citation>
    <scope>NUCLEOTIDE SEQUENCE [LARGE SCALE GENOMIC DNA]</scope>
    <source>
        <strain evidence="12">SpSt-556</strain>
    </source>
</reference>
<dbReference type="Pfam" id="PF02875">
    <property type="entry name" value="Mur_ligase_C"/>
    <property type="match status" value="1"/>
</dbReference>
<dbReference type="GO" id="GO:0071555">
    <property type="term" value="P:cell wall organization"/>
    <property type="evidence" value="ECO:0007669"/>
    <property type="project" value="UniProtKB-KW"/>
</dbReference>
<dbReference type="InterPro" id="IPR013221">
    <property type="entry name" value="Mur_ligase_cen"/>
</dbReference>
<dbReference type="Pfam" id="PF01225">
    <property type="entry name" value="Mur_ligase"/>
    <property type="match status" value="1"/>
</dbReference>
<evidence type="ECO:0000256" key="7">
    <source>
        <dbReference type="HAMAP-Rule" id="MF_00208"/>
    </source>
</evidence>
<feature type="binding site" evidence="7">
    <location>
        <position position="191"/>
    </location>
    <ligand>
        <name>UDP-N-acetyl-alpha-D-muramoyl-L-alanyl-D-glutamate</name>
        <dbReference type="ChEBI" id="CHEBI:83900"/>
    </ligand>
</feature>
<evidence type="ECO:0000259" key="10">
    <source>
        <dbReference type="Pfam" id="PF02875"/>
    </source>
</evidence>
<evidence type="ECO:0000259" key="9">
    <source>
        <dbReference type="Pfam" id="PF01225"/>
    </source>
</evidence>
<dbReference type="InterPro" id="IPR036565">
    <property type="entry name" value="Mur-like_cat_sf"/>
</dbReference>
<feature type="binding site" evidence="7">
    <location>
        <position position="33"/>
    </location>
    <ligand>
        <name>UDP-N-acetyl-alpha-D-muramoyl-L-alanyl-D-glutamate</name>
        <dbReference type="ChEBI" id="CHEBI:83900"/>
    </ligand>
</feature>
<dbReference type="SUPFAM" id="SSF53623">
    <property type="entry name" value="MurD-like peptide ligases, catalytic domain"/>
    <property type="match status" value="1"/>
</dbReference>
<feature type="binding site" evidence="7">
    <location>
        <position position="193"/>
    </location>
    <ligand>
        <name>UDP-N-acetyl-alpha-D-muramoyl-L-alanyl-D-glutamate</name>
        <dbReference type="ChEBI" id="CHEBI:83900"/>
    </ligand>
</feature>
<dbReference type="InterPro" id="IPR035911">
    <property type="entry name" value="MurE/MurF_N"/>
</dbReference>
<comment type="similarity">
    <text evidence="1 7">Belongs to the MurCDEF family. MurE subfamily.</text>
</comment>
<keyword evidence="7" id="KW-0460">Magnesium</keyword>
<dbReference type="AlphaFoldDB" id="A0A7C4Q1U5"/>
<keyword evidence="7" id="KW-0963">Cytoplasm</keyword>
<keyword evidence="7" id="KW-0547">Nucleotide-binding</keyword>
<dbReference type="GO" id="GO:0005737">
    <property type="term" value="C:cytoplasm"/>
    <property type="evidence" value="ECO:0007669"/>
    <property type="project" value="UniProtKB-SubCell"/>
</dbReference>
<evidence type="ECO:0000256" key="5">
    <source>
        <dbReference type="ARBA" id="ARBA00023306"/>
    </source>
</evidence>
<dbReference type="EMBL" id="DSXR01000051">
    <property type="protein sequence ID" value="HGS86848.1"/>
    <property type="molecule type" value="Genomic_DNA"/>
</dbReference>
<feature type="binding site" evidence="7">
    <location>
        <position position="31"/>
    </location>
    <ligand>
        <name>UDP-N-acetyl-alpha-D-muramoyl-L-alanyl-D-glutamate</name>
        <dbReference type="ChEBI" id="CHEBI:83900"/>
    </ligand>
</feature>
<dbReference type="NCBIfam" id="TIGR01085">
    <property type="entry name" value="murE"/>
    <property type="match status" value="1"/>
</dbReference>
<evidence type="ECO:0000256" key="3">
    <source>
        <dbReference type="ARBA" id="ARBA00022960"/>
    </source>
</evidence>
<dbReference type="GO" id="GO:0016881">
    <property type="term" value="F:acid-amino acid ligase activity"/>
    <property type="evidence" value="ECO:0007669"/>
    <property type="project" value="UniProtKB-UniRule"/>
</dbReference>
<dbReference type="GO" id="GO:0009252">
    <property type="term" value="P:peptidoglycan biosynthetic process"/>
    <property type="evidence" value="ECO:0007669"/>
    <property type="project" value="UniProtKB-UniRule"/>
</dbReference>
<evidence type="ECO:0000256" key="8">
    <source>
        <dbReference type="RuleBase" id="RU004135"/>
    </source>
</evidence>
<evidence type="ECO:0000256" key="4">
    <source>
        <dbReference type="ARBA" id="ARBA00022984"/>
    </source>
</evidence>
<dbReference type="PANTHER" id="PTHR23135">
    <property type="entry name" value="MUR LIGASE FAMILY MEMBER"/>
    <property type="match status" value="1"/>
</dbReference>
<dbReference type="UniPathway" id="UPA00219"/>
<dbReference type="Pfam" id="PF08245">
    <property type="entry name" value="Mur_ligase_M"/>
    <property type="match status" value="1"/>
</dbReference>
<feature type="modified residue" description="N6-carboxylysine" evidence="7">
    <location>
        <position position="225"/>
    </location>
</feature>
<dbReference type="Gene3D" id="3.90.190.20">
    <property type="entry name" value="Mur ligase, C-terminal domain"/>
    <property type="match status" value="1"/>
</dbReference>
<dbReference type="NCBIfam" id="NF001126">
    <property type="entry name" value="PRK00139.1-4"/>
    <property type="match status" value="1"/>
</dbReference>
<dbReference type="InterPro" id="IPR005761">
    <property type="entry name" value="UDP-N-AcMur-Glu-dNH2Pim_ligase"/>
</dbReference>
<feature type="domain" description="Mur ligase N-terminal catalytic" evidence="9">
    <location>
        <begin position="25"/>
        <end position="100"/>
    </location>
</feature>
<dbReference type="GO" id="GO:0000287">
    <property type="term" value="F:magnesium ion binding"/>
    <property type="evidence" value="ECO:0007669"/>
    <property type="project" value="UniProtKB-UniRule"/>
</dbReference>
<keyword evidence="2 7" id="KW-0132">Cell division</keyword>
<name>A0A7C4Q1U5_9CHLR</name>
<gene>
    <name evidence="7" type="primary">murE</name>
    <name evidence="12" type="ORF">ENT17_04445</name>
</gene>
<keyword evidence="7 12" id="KW-0436">Ligase</keyword>
<comment type="pathway">
    <text evidence="7 8">Cell wall biogenesis; peptidoglycan biosynthesis.</text>
</comment>
<dbReference type="GO" id="GO:0051301">
    <property type="term" value="P:cell division"/>
    <property type="evidence" value="ECO:0007669"/>
    <property type="project" value="UniProtKB-KW"/>
</dbReference>
<proteinExistence type="inferred from homology"/>
<evidence type="ECO:0000256" key="1">
    <source>
        <dbReference type="ARBA" id="ARBA00005898"/>
    </source>
</evidence>